<dbReference type="AlphaFoldDB" id="A0A6C0HP04"/>
<evidence type="ECO:0000313" key="1">
    <source>
        <dbReference type="EMBL" id="QHT82428.1"/>
    </source>
</evidence>
<reference evidence="1" key="1">
    <citation type="journal article" date="2020" name="Nature">
        <title>Giant virus diversity and host interactions through global metagenomics.</title>
        <authorList>
            <person name="Schulz F."/>
            <person name="Roux S."/>
            <person name="Paez-Espino D."/>
            <person name="Jungbluth S."/>
            <person name="Walsh D.A."/>
            <person name="Denef V.J."/>
            <person name="McMahon K.D."/>
            <person name="Konstantinidis K.T."/>
            <person name="Eloe-Fadrosh E.A."/>
            <person name="Kyrpides N.C."/>
            <person name="Woyke T."/>
        </authorList>
    </citation>
    <scope>NUCLEOTIDE SEQUENCE</scope>
    <source>
        <strain evidence="1">GVMAG-M-3300023184-161</strain>
    </source>
</reference>
<dbReference type="EMBL" id="MN740000">
    <property type="protein sequence ID" value="QHT82428.1"/>
    <property type="molecule type" value="Genomic_DNA"/>
</dbReference>
<organism evidence="1">
    <name type="scientific">viral metagenome</name>
    <dbReference type="NCBI Taxonomy" id="1070528"/>
    <lineage>
        <taxon>unclassified sequences</taxon>
        <taxon>metagenomes</taxon>
        <taxon>organismal metagenomes</taxon>
    </lineage>
</organism>
<protein>
    <submittedName>
        <fullName evidence="1">Uncharacterized protein</fullName>
    </submittedName>
</protein>
<accession>A0A6C0HP04</accession>
<proteinExistence type="predicted"/>
<name>A0A6C0HP04_9ZZZZ</name>
<sequence>MPYLLNIILLNNNILYDFRRNIQICWVFFYNSYSDLLDNKNNESSI</sequence>